<sequence length="654" mass="69801">MAAIQAHQRLFLASTCAGQRLRPRPSRIAAPCRAAVSGGVRTAQSPSSSSGSGSPSSMSLNLDWIAAVPAKEDVSGAAAVELEKLRAIAEAAADRAEMHDIIGRQRDNWNHLLLHSNNSLLLAASVMAALAPAAPTVVALKASAGVLLASAAVTMAAVNKIQPSQLAEEQRNATRLWRQLERDVRATLALAAPVTRADVHDAMDRVLALDAAYPLPLLPGMLEKFPKTVEPTRWWPKKKQQQQRAPVNKSNSFGSSSRRRGARGNGWTPELEEEMRGILRVIKAKDEHQYITVGKMVLGLNKGLAVAGPALAGTAAVAAAFIGSGEAGAWASGAAVLGGALAAAANTVEHGGQLGMVFELLRNCAGFYRKMQEEIEANLGEADVERREDGEVLETKVALQLGRSTSELKQFRRLASPSADVHDAMDRVLALDAAYPLPPPPRHARQVPKTVEPTRWWPKKKQQQQRAPVNKSNSFGSSSRRRGARGNGWTPELEEEMRGILRVIKAKDEHQYITVGKMVLGLNKGLAVAGPALAGTAAVAAAFIGSGEAGAWASGAAVLGGALAAAANTVEHGGQLGMVFELLRNCAGFYRKMQEEIEANLGEADVERREDGEVLETKVALQLGRSTSELKQFRRMASPSFKDDDVKDFAGKLF</sequence>
<proteinExistence type="predicted"/>
<reference evidence="2" key="1">
    <citation type="journal article" date="2009" name="Rice">
        <title>De Novo Next Generation Sequencing of Plant Genomes.</title>
        <authorList>
            <person name="Rounsley S."/>
            <person name="Marri P.R."/>
            <person name="Yu Y."/>
            <person name="He R."/>
            <person name="Sisneros N."/>
            <person name="Goicoechea J.L."/>
            <person name="Lee S.J."/>
            <person name="Angelova A."/>
            <person name="Kudrna D."/>
            <person name="Luo M."/>
            <person name="Affourtit J."/>
            <person name="Desany B."/>
            <person name="Knight J."/>
            <person name="Niazi F."/>
            <person name="Egholm M."/>
            <person name="Wing R.A."/>
        </authorList>
    </citation>
    <scope>NUCLEOTIDE SEQUENCE [LARGE SCALE GENOMIC DNA]</scope>
    <source>
        <strain evidence="2">cv. IRGC 105608</strain>
    </source>
</reference>
<dbReference type="PANTHER" id="PTHR33358:SF12">
    <property type="entry name" value="F-BOX PROTEIN WITH A DOMAIN PROTEIN"/>
    <property type="match status" value="1"/>
</dbReference>
<dbReference type="EnsemblPlants" id="OBART02G09310.1">
    <property type="protein sequence ID" value="OBART02G09310.1"/>
    <property type="gene ID" value="OBART02G09310"/>
</dbReference>
<dbReference type="PaxDb" id="65489-OBART02G09310.1"/>
<dbReference type="AlphaFoldDB" id="A0A0D3F2N4"/>
<dbReference type="InterPro" id="IPR027949">
    <property type="entry name" value="Chloroplast_duf"/>
</dbReference>
<reference evidence="2" key="2">
    <citation type="submission" date="2015-03" db="UniProtKB">
        <authorList>
            <consortium name="EnsemblPlants"/>
        </authorList>
    </citation>
    <scope>IDENTIFICATION</scope>
</reference>
<dbReference type="PANTHER" id="PTHR33358">
    <property type="entry name" value="F-BOX PROTEIN WITH A DOMAIN PROTEIN"/>
    <property type="match status" value="1"/>
</dbReference>
<dbReference type="HOGENOM" id="CLU_027757_2_1_1"/>
<keyword evidence="3" id="KW-1185">Reference proteome</keyword>
<accession>A0A0D3F2N4</accession>
<dbReference type="Gramene" id="OBART02G09310.1">
    <property type="protein sequence ID" value="OBART02G09310.1"/>
    <property type="gene ID" value="OBART02G09310"/>
</dbReference>
<name>A0A0D3F2N4_9ORYZ</name>
<organism evidence="2">
    <name type="scientific">Oryza barthii</name>
    <dbReference type="NCBI Taxonomy" id="65489"/>
    <lineage>
        <taxon>Eukaryota</taxon>
        <taxon>Viridiplantae</taxon>
        <taxon>Streptophyta</taxon>
        <taxon>Embryophyta</taxon>
        <taxon>Tracheophyta</taxon>
        <taxon>Spermatophyta</taxon>
        <taxon>Magnoliopsida</taxon>
        <taxon>Liliopsida</taxon>
        <taxon>Poales</taxon>
        <taxon>Poaceae</taxon>
        <taxon>BOP clade</taxon>
        <taxon>Oryzoideae</taxon>
        <taxon>Oryzeae</taxon>
        <taxon>Oryzinae</taxon>
        <taxon>Oryza</taxon>
    </lineage>
</organism>
<dbReference type="eggNOG" id="ENOG502QXI0">
    <property type="taxonomic scope" value="Eukaryota"/>
</dbReference>
<dbReference type="Proteomes" id="UP000026960">
    <property type="component" value="Chromosome 2"/>
</dbReference>
<evidence type="ECO:0008006" key="4">
    <source>
        <dbReference type="Google" id="ProtNLM"/>
    </source>
</evidence>
<feature type="region of interest" description="Disordered" evidence="1">
    <location>
        <begin position="233"/>
        <end position="269"/>
    </location>
</feature>
<feature type="region of interest" description="Disordered" evidence="1">
    <location>
        <begin position="437"/>
        <end position="491"/>
    </location>
</feature>
<evidence type="ECO:0000256" key="1">
    <source>
        <dbReference type="SAM" id="MobiDB-lite"/>
    </source>
</evidence>
<protein>
    <recommendedName>
        <fullName evidence="4">F-box protein</fullName>
    </recommendedName>
</protein>
<dbReference type="STRING" id="65489.A0A0D3F2N4"/>
<evidence type="ECO:0000313" key="3">
    <source>
        <dbReference type="Proteomes" id="UP000026960"/>
    </source>
</evidence>
<dbReference type="Pfam" id="PF14476">
    <property type="entry name" value="Chloroplast_duf"/>
    <property type="match status" value="2"/>
</dbReference>
<evidence type="ECO:0000313" key="2">
    <source>
        <dbReference type="EnsemblPlants" id="OBART02G09310.1"/>
    </source>
</evidence>